<comment type="caution">
    <text evidence="1">The sequence shown here is derived from an EMBL/GenBank/DDBJ whole genome shotgun (WGS) entry which is preliminary data.</text>
</comment>
<organism evidence="1 2">
    <name type="scientific">Rhizophagus clarus</name>
    <dbReference type="NCBI Taxonomy" id="94130"/>
    <lineage>
        <taxon>Eukaryota</taxon>
        <taxon>Fungi</taxon>
        <taxon>Fungi incertae sedis</taxon>
        <taxon>Mucoromycota</taxon>
        <taxon>Glomeromycotina</taxon>
        <taxon>Glomeromycetes</taxon>
        <taxon>Glomerales</taxon>
        <taxon>Glomeraceae</taxon>
        <taxon>Rhizophagus</taxon>
    </lineage>
</organism>
<proteinExistence type="predicted"/>
<evidence type="ECO:0000313" key="1">
    <source>
        <dbReference type="EMBL" id="GET00408.1"/>
    </source>
</evidence>
<name>A0A8H3M463_9GLOM</name>
<evidence type="ECO:0000313" key="2">
    <source>
        <dbReference type="Proteomes" id="UP000615446"/>
    </source>
</evidence>
<evidence type="ECO:0008006" key="3">
    <source>
        <dbReference type="Google" id="ProtNLM"/>
    </source>
</evidence>
<dbReference type="EMBL" id="BLAL01000285">
    <property type="protein sequence ID" value="GET00408.1"/>
    <property type="molecule type" value="Genomic_DNA"/>
</dbReference>
<sequence length="161" mass="18896">MSQLKFRTFEDDFTLHSYILANRLWREIPIKSLTLALGNIISIGLTEFIFTRKNLEYFVTSFELKVIELEALKTIFSGCKNLESIKIWCGGKFLSEKDALETTVKYSQDICELILYHQSDVRFELLPEDLESFFISWRDRKSRKLLTLTVTKDYSKSSNKN</sequence>
<reference evidence="1" key="1">
    <citation type="submission" date="2019-10" db="EMBL/GenBank/DDBJ databases">
        <title>Conservation and host-specific expression of non-tandemly repeated heterogenous ribosome RNA gene in arbuscular mycorrhizal fungi.</title>
        <authorList>
            <person name="Maeda T."/>
            <person name="Kobayashi Y."/>
            <person name="Nakagawa T."/>
            <person name="Ezawa T."/>
            <person name="Yamaguchi K."/>
            <person name="Bino T."/>
            <person name="Nishimoto Y."/>
            <person name="Shigenobu S."/>
            <person name="Kawaguchi M."/>
        </authorList>
    </citation>
    <scope>NUCLEOTIDE SEQUENCE</scope>
    <source>
        <strain evidence="1">HR1</strain>
    </source>
</reference>
<protein>
    <recommendedName>
        <fullName evidence="3">F-box domain-containing protein</fullName>
    </recommendedName>
</protein>
<dbReference type="AlphaFoldDB" id="A0A8H3M463"/>
<dbReference type="Proteomes" id="UP000615446">
    <property type="component" value="Unassembled WGS sequence"/>
</dbReference>
<accession>A0A8H3M463</accession>
<gene>
    <name evidence="1" type="ORF">RCL2_002686200</name>
</gene>